<reference evidence="2" key="1">
    <citation type="journal article" date="2021" name="IMA Fungus">
        <title>Genomic characterization of three marine fungi, including Emericellopsis atlantica sp. nov. with signatures of a generalist lifestyle and marine biomass degradation.</title>
        <authorList>
            <person name="Hagestad O.C."/>
            <person name="Hou L."/>
            <person name="Andersen J.H."/>
            <person name="Hansen E.H."/>
            <person name="Altermark B."/>
            <person name="Li C."/>
            <person name="Kuhnert E."/>
            <person name="Cox R.J."/>
            <person name="Crous P.W."/>
            <person name="Spatafora J.W."/>
            <person name="Lail K."/>
            <person name="Amirebrahimi M."/>
            <person name="Lipzen A."/>
            <person name="Pangilinan J."/>
            <person name="Andreopoulos W."/>
            <person name="Hayes R.D."/>
            <person name="Ng V."/>
            <person name="Grigoriev I.V."/>
            <person name="Jackson S.A."/>
            <person name="Sutton T.D.S."/>
            <person name="Dobson A.D.W."/>
            <person name="Rama T."/>
        </authorList>
    </citation>
    <scope>NUCLEOTIDE SEQUENCE</scope>
    <source>
        <strain evidence="2">TRa3180A</strain>
    </source>
</reference>
<accession>A0A9P7YWR5</accession>
<dbReference type="AlphaFoldDB" id="A0A9P7YWR5"/>
<feature type="domain" description="Heterokaryon incompatibility" evidence="1">
    <location>
        <begin position="49"/>
        <end position="205"/>
    </location>
</feature>
<dbReference type="InterPro" id="IPR052895">
    <property type="entry name" value="HetReg/Transcr_Mod"/>
</dbReference>
<dbReference type="OrthoDB" id="3553147at2759"/>
<evidence type="ECO:0000259" key="1">
    <source>
        <dbReference type="Pfam" id="PF06985"/>
    </source>
</evidence>
<dbReference type="EMBL" id="MU254214">
    <property type="protein sequence ID" value="KAG9241429.1"/>
    <property type="molecule type" value="Genomic_DNA"/>
</dbReference>
<proteinExistence type="predicted"/>
<name>A0A9P7YWR5_9HELO</name>
<organism evidence="2 3">
    <name type="scientific">Calycina marina</name>
    <dbReference type="NCBI Taxonomy" id="1763456"/>
    <lineage>
        <taxon>Eukaryota</taxon>
        <taxon>Fungi</taxon>
        <taxon>Dikarya</taxon>
        <taxon>Ascomycota</taxon>
        <taxon>Pezizomycotina</taxon>
        <taxon>Leotiomycetes</taxon>
        <taxon>Helotiales</taxon>
        <taxon>Pezizellaceae</taxon>
        <taxon>Calycina</taxon>
    </lineage>
</organism>
<sequence>MTMKRFKYQPILPPDEIRMLEIISAEAASDPIQVRLIYRPLSHMPHCIALSYEWGSPTRDFDIICDDKILKVTENLVTALRRLRTFHSQHVDPDMGGGGNLRITEQTLFWIDAISINQEDLDERSQQLGEEREGTSDAWELLQPLSEQVDNFQAYANDDNRERYESTIICPGLMLKDLPQHPAWEDILDIFASRTVFSRLWTLQETCLAPRSQISLLCGSNEMPWDTFSNTASMLWRFGENKRSGIFMNILTRRLLQKEIPLPKKDLQDVLLMAGMHVLVTDQRDRVFGVLGMFGDDMRAAFEQMGYHNSPAEIFRVASEVMVNHGKGLEYLLCVPAVRGQTSTSNSTLDYPSWVWMLEYWRTEDHLHHSEMNNKLPALPREEKYPKPVIQCDELLCHGLIFDTVTVAAPNISPENFDGMLLNMHFLHDIMVEHSSSTKSPPERTFARLRSIYFRMVVTLDAVFDPVEQYKGWIARVMLREWERSATIDGIFEPDFWRGVKLSVLAEQAVLGRPHLDGSLLHKMLRHDQDENLTGEGRNVFITSRGYYGVGVFGPNLASSESAVQIDDRIVVLPGVEQPVVLRPVGNSKYRLVGPAFIPEIEMDELLQQGAERPLELIHIV</sequence>
<comment type="caution">
    <text evidence="2">The sequence shown here is derived from an EMBL/GenBank/DDBJ whole genome shotgun (WGS) entry which is preliminary data.</text>
</comment>
<dbReference type="PANTHER" id="PTHR24148">
    <property type="entry name" value="ANKYRIN REPEAT DOMAIN-CONTAINING PROTEIN 39 HOMOLOG-RELATED"/>
    <property type="match status" value="1"/>
</dbReference>
<dbReference type="Proteomes" id="UP000887226">
    <property type="component" value="Unassembled WGS sequence"/>
</dbReference>
<dbReference type="InterPro" id="IPR010730">
    <property type="entry name" value="HET"/>
</dbReference>
<dbReference type="PANTHER" id="PTHR24148:SF73">
    <property type="entry name" value="HET DOMAIN PROTEIN (AFU_ORTHOLOGUE AFUA_8G01020)"/>
    <property type="match status" value="1"/>
</dbReference>
<protein>
    <submittedName>
        <fullName evidence="2">Heterokaryon incompatibility protein-like protein</fullName>
    </submittedName>
</protein>
<evidence type="ECO:0000313" key="3">
    <source>
        <dbReference type="Proteomes" id="UP000887226"/>
    </source>
</evidence>
<gene>
    <name evidence="2" type="ORF">BJ878DRAFT_536541</name>
</gene>
<dbReference type="Pfam" id="PF06985">
    <property type="entry name" value="HET"/>
    <property type="match status" value="1"/>
</dbReference>
<keyword evidence="3" id="KW-1185">Reference proteome</keyword>
<evidence type="ECO:0000313" key="2">
    <source>
        <dbReference type="EMBL" id="KAG9241429.1"/>
    </source>
</evidence>